<dbReference type="STRING" id="1142394.PSMK_24770"/>
<feature type="domain" description="Beta-lactamase-related" evidence="3">
    <location>
        <begin position="29"/>
        <end position="349"/>
    </location>
</feature>
<sequence>MTRACRSAAIALVLHLAAGVAFAEPAWAAALEARAATLDAPGFTAAVLRGGDLATHAGGFRDEGETEAMRPGDRFRLASVTKLYLAAAVLQLVDEGKLDLNETIDRYVGGVPHGDAITLRMLGRHESGLDDAIRQMPFHRALAAEPGRAWPAGELLRYALEPGPRSAPGEAWHYSNANSILLGLAVERATGRSWQDHVRTRILAPLGLTRTGFDAGPVDPRGYRYGKPDDPVGYGTDWFDATGWSAGWTGAAGSMTGDAADTARFLAALFGGDLLSEDGRAELIDFARTGDSGFFYGFHCHRVGVSGSDAVGFGHHGDVPGYSSSAVWLPESRTAFVVLANLSAELDKQTTATKLGEAALPTLARPGGAADRGVPAALEAAVRGIVGGSAVRRAAVVVVEDGRASEPLGAGSADGSGRFRAGSVSKLLTALLALRAEEAGVLSLDTAVLDLLPGSLEGPGAERVTLAHLLEHTAGLPGSSPAEYAADAPGLDPLDYVRERAPLRLRWAPGLHHSYANAGVTVAAAMVEAAWGAGFDALMRREVLGPLGMADTDFAGAGAVDAPPSFAADGQRVMPPWRMPVRPAGSVVTTAADLGRLLEALLADDGSFLSPAALVRLHEGRTSPVARAGGGAGVYGLGNFPYIANGRSLRGHWGRTEGYQASVAYLPGPPGVSGGGRGYVLLVDTADRAAVSRLRSALDGHATRGLPAAAPAASVGPAPDAVAGLYENASHDSVQRAWLFALLDARRLTPTPDGLAVAPALGGPPTAWTQTAPGLYRADGLAVASGATFQAGGDAFWADGESYRRVSAWSWWGRWTALASGLLAAAAAPLLWLLVVLVPPLRSALLLPATALGLAGLALLVLVGGFVGFHLGGDLSTIARLGRVGPASLTLLAASVLAPLALAAGLLGLAPRYRSRAAWALAAGLALPMAAAVVLLWSSGMIPCVSWA</sequence>
<dbReference type="InterPro" id="IPR023650">
    <property type="entry name" value="Beta-lactam_class-A_AS"/>
</dbReference>
<feature type="transmembrane region" description="Helical" evidence="1">
    <location>
        <begin position="917"/>
        <end position="937"/>
    </location>
</feature>
<dbReference type="InterPro" id="IPR001466">
    <property type="entry name" value="Beta-lactam-related"/>
</dbReference>
<keyword evidence="1" id="KW-1133">Transmembrane helix</keyword>
<feature type="transmembrane region" description="Helical" evidence="1">
    <location>
        <begin position="889"/>
        <end position="910"/>
    </location>
</feature>
<keyword evidence="2" id="KW-0732">Signal</keyword>
<dbReference type="eggNOG" id="COG1680">
    <property type="taxonomic scope" value="Bacteria"/>
</dbReference>
<name>I0IH98_PHYMF</name>
<keyword evidence="5" id="KW-1185">Reference proteome</keyword>
<reference evidence="4 5" key="1">
    <citation type="submission" date="2012-02" db="EMBL/GenBank/DDBJ databases">
        <title>Complete genome sequence of Phycisphaera mikurensis NBRC 102666.</title>
        <authorList>
            <person name="Ankai A."/>
            <person name="Hosoyama A."/>
            <person name="Terui Y."/>
            <person name="Sekine M."/>
            <person name="Fukai R."/>
            <person name="Kato Y."/>
            <person name="Nakamura S."/>
            <person name="Yamada-Narita S."/>
            <person name="Kawakoshi A."/>
            <person name="Fukunaga Y."/>
            <person name="Yamazaki S."/>
            <person name="Fujita N."/>
        </authorList>
    </citation>
    <scope>NUCLEOTIDE SEQUENCE [LARGE SCALE GENOMIC DNA]</scope>
    <source>
        <strain evidence="5">NBRC 102666 / KCTC 22515 / FYK2301M01</strain>
    </source>
</reference>
<proteinExistence type="predicted"/>
<dbReference type="InterPro" id="IPR012338">
    <property type="entry name" value="Beta-lactam/transpept-like"/>
</dbReference>
<evidence type="ECO:0000256" key="1">
    <source>
        <dbReference type="SAM" id="Phobius"/>
    </source>
</evidence>
<feature type="domain" description="Beta-lactamase-related" evidence="3">
    <location>
        <begin position="380"/>
        <end position="669"/>
    </location>
</feature>
<dbReference type="RefSeq" id="WP_014437849.1">
    <property type="nucleotide sequence ID" value="NC_017080.1"/>
</dbReference>
<evidence type="ECO:0000259" key="3">
    <source>
        <dbReference type="Pfam" id="PF00144"/>
    </source>
</evidence>
<dbReference type="Gene3D" id="3.40.710.10">
    <property type="entry name" value="DD-peptidase/beta-lactamase superfamily"/>
    <property type="match status" value="2"/>
</dbReference>
<organism evidence="4 5">
    <name type="scientific">Phycisphaera mikurensis (strain NBRC 102666 / KCTC 22515 / FYK2301M01)</name>
    <dbReference type="NCBI Taxonomy" id="1142394"/>
    <lineage>
        <taxon>Bacteria</taxon>
        <taxon>Pseudomonadati</taxon>
        <taxon>Planctomycetota</taxon>
        <taxon>Phycisphaerae</taxon>
        <taxon>Phycisphaerales</taxon>
        <taxon>Phycisphaeraceae</taxon>
        <taxon>Phycisphaera</taxon>
    </lineage>
</organism>
<evidence type="ECO:0000313" key="4">
    <source>
        <dbReference type="EMBL" id="BAM04636.1"/>
    </source>
</evidence>
<dbReference type="AlphaFoldDB" id="I0IH98"/>
<dbReference type="Pfam" id="PF00144">
    <property type="entry name" value="Beta-lactamase"/>
    <property type="match status" value="2"/>
</dbReference>
<dbReference type="PROSITE" id="PS00146">
    <property type="entry name" value="BETA_LACTAMASE_A"/>
    <property type="match status" value="1"/>
</dbReference>
<dbReference type="Proteomes" id="UP000007881">
    <property type="component" value="Chromosome"/>
</dbReference>
<feature type="transmembrane region" description="Helical" evidence="1">
    <location>
        <begin position="815"/>
        <end position="838"/>
    </location>
</feature>
<protein>
    <submittedName>
        <fullName evidence="4">Peptidase S12 family protein</fullName>
    </submittedName>
</protein>
<feature type="transmembrane region" description="Helical" evidence="1">
    <location>
        <begin position="845"/>
        <end position="869"/>
    </location>
</feature>
<dbReference type="EMBL" id="AP012338">
    <property type="protein sequence ID" value="BAM04636.1"/>
    <property type="molecule type" value="Genomic_DNA"/>
</dbReference>
<dbReference type="PANTHER" id="PTHR46825:SF7">
    <property type="entry name" value="D-ALANYL-D-ALANINE CARBOXYPEPTIDASE"/>
    <property type="match status" value="1"/>
</dbReference>
<dbReference type="PANTHER" id="PTHR46825">
    <property type="entry name" value="D-ALANYL-D-ALANINE-CARBOXYPEPTIDASE/ENDOPEPTIDASE AMPH"/>
    <property type="match status" value="1"/>
</dbReference>
<dbReference type="HOGENOM" id="CLU_310335_0_0_0"/>
<accession>I0IH98</accession>
<feature type="signal peptide" evidence="2">
    <location>
        <begin position="1"/>
        <end position="23"/>
    </location>
</feature>
<keyword evidence="1" id="KW-0812">Transmembrane</keyword>
<dbReference type="KEGG" id="phm:PSMK_24770"/>
<feature type="chain" id="PRO_5003629683" evidence="2">
    <location>
        <begin position="24"/>
        <end position="948"/>
    </location>
</feature>
<keyword evidence="1" id="KW-0472">Membrane</keyword>
<dbReference type="InterPro" id="IPR050491">
    <property type="entry name" value="AmpC-like"/>
</dbReference>
<evidence type="ECO:0000313" key="5">
    <source>
        <dbReference type="Proteomes" id="UP000007881"/>
    </source>
</evidence>
<dbReference type="SUPFAM" id="SSF56601">
    <property type="entry name" value="beta-lactamase/transpeptidase-like"/>
    <property type="match status" value="2"/>
</dbReference>
<evidence type="ECO:0000256" key="2">
    <source>
        <dbReference type="SAM" id="SignalP"/>
    </source>
</evidence>
<gene>
    <name evidence="4" type="ordered locus">PSMK_24770</name>
</gene>